<evidence type="ECO:0000256" key="1">
    <source>
        <dbReference type="SAM" id="MobiDB-lite"/>
    </source>
</evidence>
<dbReference type="AlphaFoldDB" id="A0A073JSC7"/>
<evidence type="ECO:0000313" key="2">
    <source>
        <dbReference type="EMBL" id="KEK17172.1"/>
    </source>
</evidence>
<keyword evidence="3" id="KW-1185">Reference proteome</keyword>
<feature type="non-terminal residue" evidence="2">
    <location>
        <position position="157"/>
    </location>
</feature>
<comment type="caution">
    <text evidence="2">The sequence shown here is derived from an EMBL/GenBank/DDBJ whole genome shotgun (WGS) entry which is preliminary data.</text>
</comment>
<dbReference type="RefSeq" id="WP_033679357.1">
    <property type="nucleotide sequence ID" value="NZ_JOTM01000199.1"/>
</dbReference>
<feature type="region of interest" description="Disordered" evidence="1">
    <location>
        <begin position="1"/>
        <end position="23"/>
    </location>
</feature>
<feature type="region of interest" description="Disordered" evidence="1">
    <location>
        <begin position="87"/>
        <end position="157"/>
    </location>
</feature>
<feature type="non-terminal residue" evidence="2">
    <location>
        <position position="1"/>
    </location>
</feature>
<reference evidence="2 3" key="1">
    <citation type="submission" date="2014-06" db="EMBL/GenBank/DDBJ databases">
        <title>Draft genome sequence of Bacillus gaemokensis JCM 15801 (MCCC 1A00707).</title>
        <authorList>
            <person name="Lai Q."/>
            <person name="Liu Y."/>
            <person name="Shao Z."/>
        </authorList>
    </citation>
    <scope>NUCLEOTIDE SEQUENCE [LARGE SCALE GENOMIC DNA]</scope>
    <source>
        <strain evidence="2 3">JCM 15801</strain>
    </source>
</reference>
<organism evidence="2 3">
    <name type="scientific">Bacillus gaemokensis</name>
    <dbReference type="NCBI Taxonomy" id="574375"/>
    <lineage>
        <taxon>Bacteria</taxon>
        <taxon>Bacillati</taxon>
        <taxon>Bacillota</taxon>
        <taxon>Bacilli</taxon>
        <taxon>Bacillales</taxon>
        <taxon>Bacillaceae</taxon>
        <taxon>Bacillus</taxon>
        <taxon>Bacillus cereus group</taxon>
    </lineage>
</organism>
<feature type="compositionally biased region" description="Basic residues" evidence="1">
    <location>
        <begin position="144"/>
        <end position="157"/>
    </location>
</feature>
<evidence type="ECO:0000313" key="3">
    <source>
        <dbReference type="Proteomes" id="UP000027778"/>
    </source>
</evidence>
<accession>A0A073JSC7</accession>
<protein>
    <submittedName>
        <fullName evidence="2">Uncharacterized protein</fullName>
    </submittedName>
</protein>
<name>A0A073JSC7_9BACI</name>
<gene>
    <name evidence="2" type="ORF">BAGA_10805</name>
</gene>
<feature type="compositionally biased region" description="Basic and acidic residues" evidence="1">
    <location>
        <begin position="112"/>
        <end position="143"/>
    </location>
</feature>
<feature type="compositionally biased region" description="Basic and acidic residues" evidence="1">
    <location>
        <begin position="87"/>
        <end position="105"/>
    </location>
</feature>
<feature type="compositionally biased region" description="Basic and acidic residues" evidence="1">
    <location>
        <begin position="1"/>
        <end position="17"/>
    </location>
</feature>
<sequence>IENEFARKIERSQERGHGRATIINEGIEGNGRIERVDEELYSRSNGQVDGREIDFRYGDTKHQKNEQTNDGWDDFNIDQAREHIRHEHQDIGERFERWTGQHEGKQQSNTSKDGRNAKKSRQKNERNQELHEMGNRDHEWKNKRDVKRSRRKQQSND</sequence>
<dbReference type="EMBL" id="JOTM01000199">
    <property type="protein sequence ID" value="KEK17172.1"/>
    <property type="molecule type" value="Genomic_DNA"/>
</dbReference>
<dbReference type="Proteomes" id="UP000027778">
    <property type="component" value="Unassembled WGS sequence"/>
</dbReference>
<proteinExistence type="predicted"/>